<name>A0ABD5P0G8_9EURY</name>
<dbReference type="Gene3D" id="3.60.21.10">
    <property type="match status" value="1"/>
</dbReference>
<dbReference type="PANTHER" id="PTHR43143:SF1">
    <property type="entry name" value="SERINE_THREONINE-PROTEIN PHOSPHATASE CPPED1"/>
    <property type="match status" value="1"/>
</dbReference>
<dbReference type="EMBL" id="JBHSDJ010000097">
    <property type="protein sequence ID" value="MFC4247781.1"/>
    <property type="molecule type" value="Genomic_DNA"/>
</dbReference>
<evidence type="ECO:0000313" key="2">
    <source>
        <dbReference type="EMBL" id="MFC4247781.1"/>
    </source>
</evidence>
<accession>A0ABD5P0G8</accession>
<evidence type="ECO:0000313" key="3">
    <source>
        <dbReference type="Proteomes" id="UP001595821"/>
    </source>
</evidence>
<keyword evidence="2" id="KW-0378">Hydrolase</keyword>
<dbReference type="AlphaFoldDB" id="A0ABD5P0G8"/>
<dbReference type="GeneID" id="71856507"/>
<evidence type="ECO:0000259" key="1">
    <source>
        <dbReference type="Pfam" id="PF00149"/>
    </source>
</evidence>
<dbReference type="SUPFAM" id="SSF56300">
    <property type="entry name" value="Metallo-dependent phosphatases"/>
    <property type="match status" value="1"/>
</dbReference>
<reference evidence="2 3" key="1">
    <citation type="journal article" date="2014" name="Int. J. Syst. Evol. Microbiol.">
        <title>Complete genome sequence of Corynebacterium casei LMG S-19264T (=DSM 44701T), isolated from a smear-ripened cheese.</title>
        <authorList>
            <consortium name="US DOE Joint Genome Institute (JGI-PGF)"/>
            <person name="Walter F."/>
            <person name="Albersmeier A."/>
            <person name="Kalinowski J."/>
            <person name="Ruckert C."/>
        </authorList>
    </citation>
    <scope>NUCLEOTIDE SEQUENCE [LARGE SCALE GENOMIC DNA]</scope>
    <source>
        <strain evidence="2 3">IBRC-M 10912</strain>
    </source>
</reference>
<gene>
    <name evidence="2" type="ORF">ACFOZ7_12555</name>
</gene>
<dbReference type="RefSeq" id="WP_246975677.1">
    <property type="nucleotide sequence ID" value="NZ_CP095398.1"/>
</dbReference>
<dbReference type="InterPro" id="IPR004843">
    <property type="entry name" value="Calcineurin-like_PHP"/>
</dbReference>
<dbReference type="Proteomes" id="UP001595821">
    <property type="component" value="Unassembled WGS sequence"/>
</dbReference>
<protein>
    <submittedName>
        <fullName evidence="2">Metallophosphoesterase family protein</fullName>
        <ecNumber evidence="2">3.1.-.-</ecNumber>
    </submittedName>
</protein>
<feature type="domain" description="Calcineurin-like phosphoesterase" evidence="1">
    <location>
        <begin position="25"/>
        <end position="234"/>
    </location>
</feature>
<dbReference type="InterPro" id="IPR029052">
    <property type="entry name" value="Metallo-depent_PP-like"/>
</dbReference>
<sequence length="314" mass="34103">MLSNEGIAGTELVAFERPRSDGPVRFAIVGDPHVPVDENAHAKLYKPTTMLERVVEDCNHREFDYLFSVGDVTREGVREEFDALDDILDGLDVPFAAVPGNHDVPNEFDSHDGLPVGRFADRYAPDGLPFALDIDGLRVVGLDSSSAPEVADSHDGYIPESQLDWADDLLDEVSDAIVLVHHNLPAAVEQFDDYRKVADPTLGRPPVLRSPEGLVEVLSRHDISLVFSGHLHIPGMTTTGTVREVLVPSTCTYPQGYLVVEVDRSGTSVRFVPVSTPSEATAAFNRRCELGPKAAALSGMAAVRLATAPLTWEQ</sequence>
<dbReference type="Pfam" id="PF00149">
    <property type="entry name" value="Metallophos"/>
    <property type="match status" value="1"/>
</dbReference>
<dbReference type="InterPro" id="IPR051918">
    <property type="entry name" value="STPP_CPPED1"/>
</dbReference>
<organism evidence="2 3">
    <name type="scientific">Natribaculum luteum</name>
    <dbReference type="NCBI Taxonomy" id="1586232"/>
    <lineage>
        <taxon>Archaea</taxon>
        <taxon>Methanobacteriati</taxon>
        <taxon>Methanobacteriota</taxon>
        <taxon>Stenosarchaea group</taxon>
        <taxon>Halobacteria</taxon>
        <taxon>Halobacteriales</taxon>
        <taxon>Natrialbaceae</taxon>
        <taxon>Natribaculum</taxon>
    </lineage>
</organism>
<proteinExistence type="predicted"/>
<comment type="caution">
    <text evidence="2">The sequence shown here is derived from an EMBL/GenBank/DDBJ whole genome shotgun (WGS) entry which is preliminary data.</text>
</comment>
<dbReference type="GO" id="GO:0016787">
    <property type="term" value="F:hydrolase activity"/>
    <property type="evidence" value="ECO:0007669"/>
    <property type="project" value="UniProtKB-KW"/>
</dbReference>
<dbReference type="PANTHER" id="PTHR43143">
    <property type="entry name" value="METALLOPHOSPHOESTERASE, CALCINEURIN SUPERFAMILY"/>
    <property type="match status" value="1"/>
</dbReference>
<dbReference type="EC" id="3.1.-.-" evidence="2"/>